<keyword evidence="2" id="KW-1185">Reference proteome</keyword>
<organism evidence="1 2">
    <name type="scientific">Scutellospora calospora</name>
    <dbReference type="NCBI Taxonomy" id="85575"/>
    <lineage>
        <taxon>Eukaryota</taxon>
        <taxon>Fungi</taxon>
        <taxon>Fungi incertae sedis</taxon>
        <taxon>Mucoromycota</taxon>
        <taxon>Glomeromycotina</taxon>
        <taxon>Glomeromycetes</taxon>
        <taxon>Diversisporales</taxon>
        <taxon>Gigasporaceae</taxon>
        <taxon>Scutellospora</taxon>
    </lineage>
</organism>
<dbReference type="EMBL" id="CAJVPM010000287">
    <property type="protein sequence ID" value="CAG8440434.1"/>
    <property type="molecule type" value="Genomic_DNA"/>
</dbReference>
<reference evidence="1" key="1">
    <citation type="submission" date="2021-06" db="EMBL/GenBank/DDBJ databases">
        <authorList>
            <person name="Kallberg Y."/>
            <person name="Tangrot J."/>
            <person name="Rosling A."/>
        </authorList>
    </citation>
    <scope>NUCLEOTIDE SEQUENCE</scope>
    <source>
        <strain evidence="1">AU212A</strain>
    </source>
</reference>
<evidence type="ECO:0000313" key="2">
    <source>
        <dbReference type="Proteomes" id="UP000789860"/>
    </source>
</evidence>
<sequence length="97" mass="11393">MYEKSINMLSVDDEELPSKEEALQAAIQRNLEVEQLSNILKLQLPSQALYDTQPHYKIEVSKTGFRFDNEAEFDWTYIYFLNEKFKKTQGKATRPLS</sequence>
<name>A0ACA9JWX9_9GLOM</name>
<protein>
    <submittedName>
        <fullName evidence="1">2101_t:CDS:1</fullName>
    </submittedName>
</protein>
<proteinExistence type="predicted"/>
<comment type="caution">
    <text evidence="1">The sequence shown here is derived from an EMBL/GenBank/DDBJ whole genome shotgun (WGS) entry which is preliminary data.</text>
</comment>
<evidence type="ECO:0000313" key="1">
    <source>
        <dbReference type="EMBL" id="CAG8440434.1"/>
    </source>
</evidence>
<dbReference type="Proteomes" id="UP000789860">
    <property type="component" value="Unassembled WGS sequence"/>
</dbReference>
<accession>A0ACA9JWX9</accession>
<gene>
    <name evidence="1" type="ORF">SCALOS_LOCUS581</name>
</gene>